<keyword evidence="6" id="KW-0418">Kinase</keyword>
<gene>
    <name evidence="6" type="primary">prsK</name>
    <name evidence="6" type="ORF">RPR59_02445</name>
</gene>
<feature type="transmembrane region" description="Helical" evidence="4">
    <location>
        <begin position="148"/>
        <end position="171"/>
    </location>
</feature>
<dbReference type="InterPro" id="IPR003594">
    <property type="entry name" value="HATPase_dom"/>
</dbReference>
<dbReference type="EC" id="2.7.13.3" evidence="2"/>
<dbReference type="InterPro" id="IPR014265">
    <property type="entry name" value="XrtA/PrsK"/>
</dbReference>
<dbReference type="InterPro" id="IPR029016">
    <property type="entry name" value="GAF-like_dom_sf"/>
</dbReference>
<accession>A0ABZ0BA47</accession>
<dbReference type="InterPro" id="IPR004358">
    <property type="entry name" value="Sig_transdc_His_kin-like_C"/>
</dbReference>
<keyword evidence="4" id="KW-0812">Transmembrane</keyword>
<keyword evidence="4" id="KW-1133">Transmembrane helix</keyword>
<organism evidence="6 7">
    <name type="scientific">Stakelama saccharophila</name>
    <dbReference type="NCBI Taxonomy" id="3075605"/>
    <lineage>
        <taxon>Bacteria</taxon>
        <taxon>Pseudomonadati</taxon>
        <taxon>Pseudomonadota</taxon>
        <taxon>Alphaproteobacteria</taxon>
        <taxon>Sphingomonadales</taxon>
        <taxon>Sphingomonadaceae</taxon>
        <taxon>Stakelama</taxon>
    </lineage>
</organism>
<dbReference type="EMBL" id="CP135076">
    <property type="protein sequence ID" value="WNO54139.1"/>
    <property type="molecule type" value="Genomic_DNA"/>
</dbReference>
<comment type="catalytic activity">
    <reaction evidence="1">
        <text>ATP + protein L-histidine = ADP + protein N-phospho-L-histidine.</text>
        <dbReference type="EC" id="2.7.13.3"/>
    </reaction>
</comment>
<dbReference type="Gene3D" id="3.30.450.40">
    <property type="match status" value="1"/>
</dbReference>
<dbReference type="InterPro" id="IPR005467">
    <property type="entry name" value="His_kinase_dom"/>
</dbReference>
<proteinExistence type="predicted"/>
<feature type="domain" description="Histidine kinase" evidence="5">
    <location>
        <begin position="464"/>
        <end position="666"/>
    </location>
</feature>
<dbReference type="InterPro" id="IPR036890">
    <property type="entry name" value="HATPase_C_sf"/>
</dbReference>
<feature type="transmembrane region" description="Helical" evidence="4">
    <location>
        <begin position="177"/>
        <end position="198"/>
    </location>
</feature>
<dbReference type="PRINTS" id="PR00344">
    <property type="entry name" value="BCTRLSENSOR"/>
</dbReference>
<evidence type="ECO:0000313" key="6">
    <source>
        <dbReference type="EMBL" id="WNO54139.1"/>
    </source>
</evidence>
<keyword evidence="3" id="KW-0597">Phosphoprotein</keyword>
<dbReference type="GO" id="GO:0004673">
    <property type="term" value="F:protein histidine kinase activity"/>
    <property type="evidence" value="ECO:0007669"/>
    <property type="project" value="UniProtKB-EC"/>
</dbReference>
<evidence type="ECO:0000259" key="5">
    <source>
        <dbReference type="PROSITE" id="PS50109"/>
    </source>
</evidence>
<feature type="transmembrane region" description="Helical" evidence="4">
    <location>
        <begin position="116"/>
        <end position="136"/>
    </location>
</feature>
<reference evidence="6 7" key="1">
    <citation type="submission" date="2023-09" db="EMBL/GenBank/DDBJ databases">
        <authorList>
            <person name="Rey-Velasco X."/>
        </authorList>
    </citation>
    <scope>NUCLEOTIDE SEQUENCE [LARGE SCALE GENOMIC DNA]</scope>
    <source>
        <strain evidence="6 7">W311</strain>
    </source>
</reference>
<evidence type="ECO:0000256" key="1">
    <source>
        <dbReference type="ARBA" id="ARBA00000085"/>
    </source>
</evidence>
<feature type="transmembrane region" description="Helical" evidence="4">
    <location>
        <begin position="246"/>
        <end position="268"/>
    </location>
</feature>
<dbReference type="PANTHER" id="PTHR43547:SF2">
    <property type="entry name" value="HYBRID SIGNAL TRANSDUCTION HISTIDINE KINASE C"/>
    <property type="match status" value="1"/>
</dbReference>
<dbReference type="SMART" id="SM00387">
    <property type="entry name" value="HATPase_c"/>
    <property type="match status" value="1"/>
</dbReference>
<name>A0ABZ0BA47_9SPHN</name>
<dbReference type="PROSITE" id="PS50109">
    <property type="entry name" value="HIS_KIN"/>
    <property type="match status" value="1"/>
</dbReference>
<dbReference type="SUPFAM" id="SSF55874">
    <property type="entry name" value="ATPase domain of HSP90 chaperone/DNA topoisomerase II/histidine kinase"/>
    <property type="match status" value="1"/>
</dbReference>
<protein>
    <recommendedName>
        <fullName evidence="2">histidine kinase</fullName>
        <ecNumber evidence="2">2.7.13.3</ecNumber>
    </recommendedName>
</protein>
<keyword evidence="7" id="KW-1185">Reference proteome</keyword>
<dbReference type="SUPFAM" id="SSF55781">
    <property type="entry name" value="GAF domain-like"/>
    <property type="match status" value="1"/>
</dbReference>
<dbReference type="RefSeq" id="WP_313916311.1">
    <property type="nucleotide sequence ID" value="NZ_CP135076.1"/>
</dbReference>
<evidence type="ECO:0000313" key="7">
    <source>
        <dbReference type="Proteomes" id="UP001302249"/>
    </source>
</evidence>
<sequence length="675" mass="72597">MTALLSLSGHALAALFFAVLALWAWRRDRPPLPRTRFVAALGLTALWALSVACMGEGERGPVVVAVLRDLAWLFLLLRMHRDIGGGRGSFALGSVHAMVMGVIVVAGLSSLSTIPAAQSIGILLRLLALMGALLLVQNLHGGQAMPGRFTFAGLATLWVADCIVCAVTYAGGGGGEALLLARAIAVLVAAALLAVALLRPAEAAGMRLSRAVTYRSLSALAIGAYLGLIALITSVIGAIGGAHVRIWQTALIIGATTAALTLVSSPWLRAWVKVKLAKHFFHHRYDYRDEWIRFTETLGRPDVQNSLEQRIVKAVADLVDAPAGLLLVPDGDGLGAGPDWNWRDDPPLAGRSIELVAHLSKSRRIIELDAVRAGRADRRDLAAVPGWLTAHDSAWVLVPLPHFDQLVGAILLSRPALARPLDWEDFDLLRIAGQQVASYLAEARAHDALAEARRFEEFNRRFAFILHDIKNLVSQLTLVARNAERHADNPDFRADMVATLRESSDRMTELLARLSQRESVAAGDVRPIDVVAVVEHVAQSKRARHPVACAGEPRAVAAADPVRLEQVLTHLVQNAIEASGPGEPVTLDVGEDDGIVHIDVIDRGCGMAPAFVRDRLFKPFVTEKPGGFGIGAFEARQLTLAMGGRLDVTSREGEGTRFRLTLDAAEISQEMEQAA</sequence>
<evidence type="ECO:0000256" key="2">
    <source>
        <dbReference type="ARBA" id="ARBA00012438"/>
    </source>
</evidence>
<evidence type="ECO:0000256" key="3">
    <source>
        <dbReference type="ARBA" id="ARBA00022553"/>
    </source>
</evidence>
<keyword evidence="4" id="KW-0472">Membrane</keyword>
<dbReference type="NCBIfam" id="TIGR02916">
    <property type="entry name" value="PEP_his_kin"/>
    <property type="match status" value="1"/>
</dbReference>
<dbReference type="Proteomes" id="UP001302249">
    <property type="component" value="Chromosome"/>
</dbReference>
<dbReference type="PANTHER" id="PTHR43547">
    <property type="entry name" value="TWO-COMPONENT HISTIDINE KINASE"/>
    <property type="match status" value="1"/>
</dbReference>
<evidence type="ECO:0000256" key="4">
    <source>
        <dbReference type="SAM" id="Phobius"/>
    </source>
</evidence>
<keyword evidence="6" id="KW-0808">Transferase</keyword>
<feature type="transmembrane region" description="Helical" evidence="4">
    <location>
        <begin position="219"/>
        <end position="240"/>
    </location>
</feature>
<dbReference type="Gene3D" id="3.30.565.10">
    <property type="entry name" value="Histidine kinase-like ATPase, C-terminal domain"/>
    <property type="match status" value="1"/>
</dbReference>
<feature type="transmembrane region" description="Helical" evidence="4">
    <location>
        <begin position="89"/>
        <end position="110"/>
    </location>
</feature>
<feature type="transmembrane region" description="Helical" evidence="4">
    <location>
        <begin position="6"/>
        <end position="25"/>
    </location>
</feature>
<dbReference type="Pfam" id="PF02518">
    <property type="entry name" value="HATPase_c"/>
    <property type="match status" value="1"/>
</dbReference>